<dbReference type="InterPro" id="IPR005135">
    <property type="entry name" value="Endo/exonuclease/phosphatase"/>
</dbReference>
<dbReference type="PANTHER" id="PTHR14859">
    <property type="entry name" value="CALCOFLUOR WHITE HYPERSENSITIVE PROTEIN PRECURSOR"/>
    <property type="match status" value="1"/>
</dbReference>
<dbReference type="PROSITE" id="PS51257">
    <property type="entry name" value="PROKAR_LIPOPROTEIN"/>
    <property type="match status" value="1"/>
</dbReference>
<keyword evidence="1" id="KW-0732">Signal</keyword>
<dbReference type="SUPFAM" id="SSF56219">
    <property type="entry name" value="DNase I-like"/>
    <property type="match status" value="1"/>
</dbReference>
<evidence type="ECO:0000259" key="2">
    <source>
        <dbReference type="Pfam" id="PF03372"/>
    </source>
</evidence>
<gene>
    <name evidence="3" type="ORF">GCM10023200_16800</name>
</gene>
<name>A0ABP9ANB0_9PSEU</name>
<proteinExistence type="predicted"/>
<dbReference type="Gene3D" id="3.60.10.10">
    <property type="entry name" value="Endonuclease/exonuclease/phosphatase"/>
    <property type="match status" value="1"/>
</dbReference>
<protein>
    <submittedName>
        <fullName evidence="3">Endonuclease/exonuclease/phosphatase family protein</fullName>
    </submittedName>
</protein>
<dbReference type="EMBL" id="BAABHO010000010">
    <property type="protein sequence ID" value="GAA4783905.1"/>
    <property type="molecule type" value="Genomic_DNA"/>
</dbReference>
<keyword evidence="4" id="KW-1185">Reference proteome</keyword>
<evidence type="ECO:0000313" key="4">
    <source>
        <dbReference type="Proteomes" id="UP001500928"/>
    </source>
</evidence>
<dbReference type="GO" id="GO:0004519">
    <property type="term" value="F:endonuclease activity"/>
    <property type="evidence" value="ECO:0007669"/>
    <property type="project" value="UniProtKB-KW"/>
</dbReference>
<dbReference type="Proteomes" id="UP001500928">
    <property type="component" value="Unassembled WGS sequence"/>
</dbReference>
<evidence type="ECO:0000256" key="1">
    <source>
        <dbReference type="SAM" id="SignalP"/>
    </source>
</evidence>
<organism evidence="3 4">
    <name type="scientific">Actinomycetospora chlora</name>
    <dbReference type="NCBI Taxonomy" id="663608"/>
    <lineage>
        <taxon>Bacteria</taxon>
        <taxon>Bacillati</taxon>
        <taxon>Actinomycetota</taxon>
        <taxon>Actinomycetes</taxon>
        <taxon>Pseudonocardiales</taxon>
        <taxon>Pseudonocardiaceae</taxon>
        <taxon>Actinomycetospora</taxon>
    </lineage>
</organism>
<comment type="caution">
    <text evidence="3">The sequence shown here is derived from an EMBL/GenBank/DDBJ whole genome shotgun (WGS) entry which is preliminary data.</text>
</comment>
<keyword evidence="3" id="KW-0378">Hydrolase</keyword>
<dbReference type="RefSeq" id="WP_345412919.1">
    <property type="nucleotide sequence ID" value="NZ_BAABHO010000010.1"/>
</dbReference>
<dbReference type="Pfam" id="PF03372">
    <property type="entry name" value="Exo_endo_phos"/>
    <property type="match status" value="1"/>
</dbReference>
<feature type="domain" description="Endonuclease/exonuclease/phosphatase" evidence="2">
    <location>
        <begin position="34"/>
        <end position="256"/>
    </location>
</feature>
<reference evidence="4" key="1">
    <citation type="journal article" date="2019" name="Int. J. Syst. Evol. Microbiol.">
        <title>The Global Catalogue of Microorganisms (GCM) 10K type strain sequencing project: providing services to taxonomists for standard genome sequencing and annotation.</title>
        <authorList>
            <consortium name="The Broad Institute Genomics Platform"/>
            <consortium name="The Broad Institute Genome Sequencing Center for Infectious Disease"/>
            <person name="Wu L."/>
            <person name="Ma J."/>
        </authorList>
    </citation>
    <scope>NUCLEOTIDE SEQUENCE [LARGE SCALE GENOMIC DNA]</scope>
    <source>
        <strain evidence="4">JCM 17979</strain>
    </source>
</reference>
<dbReference type="PANTHER" id="PTHR14859:SF15">
    <property type="entry name" value="ENDONUCLEASE_EXONUCLEASE_PHOSPHATASE DOMAIN-CONTAINING PROTEIN"/>
    <property type="match status" value="1"/>
</dbReference>
<dbReference type="InterPro" id="IPR051916">
    <property type="entry name" value="GPI-anchor_lipid_remodeler"/>
</dbReference>
<feature type="signal peptide" evidence="1">
    <location>
        <begin position="1"/>
        <end position="26"/>
    </location>
</feature>
<evidence type="ECO:0000313" key="3">
    <source>
        <dbReference type="EMBL" id="GAA4783905.1"/>
    </source>
</evidence>
<keyword evidence="3" id="KW-0540">Nuclease</keyword>
<sequence>MARRWFLLGLLGLLAVLAACSAPAPAPPPDLRVMTWNVQTHAHEPGEWAPTIAQARPDVVALQEICAGEADELADILLHDWGLTYQSVPGPVRPPTRAEARAPVNAALGPACSTGPDDVQFGLAVLSRLPVSAPAVVTYPPDRRDEQRGYLRVRVTTPAGAAVTVHDTHLGLGGVADAQVRELADDAARATPAVVLGDLNLPAGDPGLAPLREGLTDVDPGGRFPTTPEGAIDHAFLRGLTPVGPPTTPPTSASDHLPLVVDLRVTP</sequence>
<feature type="chain" id="PRO_5045866940" evidence="1">
    <location>
        <begin position="27"/>
        <end position="267"/>
    </location>
</feature>
<dbReference type="InterPro" id="IPR036691">
    <property type="entry name" value="Endo/exonu/phosph_ase_sf"/>
</dbReference>
<keyword evidence="3" id="KW-0255">Endonuclease</keyword>
<accession>A0ABP9ANB0</accession>